<evidence type="ECO:0000256" key="1">
    <source>
        <dbReference type="SAM" id="Phobius"/>
    </source>
</evidence>
<reference evidence="2" key="1">
    <citation type="submission" date="2019-10" db="EMBL/GenBank/DDBJ databases">
        <title>Lactobacillus agilis SY111 Whole Genome Sequencing Project.</title>
        <authorList>
            <person name="Suzuki S."/>
            <person name="Endo A."/>
            <person name="Maeno S."/>
            <person name="Shiwa Y."/>
            <person name="Matsutani M."/>
            <person name="Kajikawa A."/>
        </authorList>
    </citation>
    <scope>NUCLEOTIDE SEQUENCE</scope>
    <source>
        <strain evidence="2">SY111</strain>
    </source>
</reference>
<keyword evidence="1" id="KW-0472">Membrane</keyword>
<dbReference type="Proteomes" id="UP000494178">
    <property type="component" value="Unassembled WGS sequence"/>
</dbReference>
<keyword evidence="1" id="KW-0812">Transmembrane</keyword>
<dbReference type="RefSeq" id="WP_172586326.1">
    <property type="nucleotide sequence ID" value="NZ_BLAN01000109.1"/>
</dbReference>
<dbReference type="EMBL" id="BLAN01000109">
    <property type="protein sequence ID" value="GET09033.1"/>
    <property type="molecule type" value="Genomic_DNA"/>
</dbReference>
<dbReference type="AlphaFoldDB" id="A0A6F9XUS7"/>
<gene>
    <name evidence="2" type="ORF">SY111_16570</name>
</gene>
<organism evidence="2">
    <name type="scientific">Ligilactobacillus agilis</name>
    <dbReference type="NCBI Taxonomy" id="1601"/>
    <lineage>
        <taxon>Bacteria</taxon>
        <taxon>Bacillati</taxon>
        <taxon>Bacillota</taxon>
        <taxon>Bacilli</taxon>
        <taxon>Lactobacillales</taxon>
        <taxon>Lactobacillaceae</taxon>
        <taxon>Ligilactobacillus</taxon>
    </lineage>
</organism>
<proteinExistence type="predicted"/>
<accession>A0A6F9XUS7</accession>
<comment type="caution">
    <text evidence="2">The sequence shown here is derived from an EMBL/GenBank/DDBJ whole genome shotgun (WGS) entry which is preliminary data.</text>
</comment>
<keyword evidence="1" id="KW-1133">Transmembrane helix</keyword>
<sequence>MFKYWDKIIPIAISLIALYISVRNYLNQKYFSKKYSNKAYQVLLNSVDLALFDIDLLLYKLHTLETFDFVQLNYQIKSLEENLELIKGISFENLPDADIINYQIYIKELNDIIYRLKSDINEMNSICKKENNNRLSVENIYVISASILTVRDVLGKDRQYLYKKDNMFDTNYSRQLKALEQHAGEKLKIYGLDYRKVWYKREEKNSFRKRSFEGKKNIR</sequence>
<name>A0A6F9XUS7_9LACO</name>
<evidence type="ECO:0000313" key="2">
    <source>
        <dbReference type="EMBL" id="GET09033.1"/>
    </source>
</evidence>
<feature type="transmembrane region" description="Helical" evidence="1">
    <location>
        <begin position="7"/>
        <end position="26"/>
    </location>
</feature>
<protein>
    <submittedName>
        <fullName evidence="2">Uncharacterized protein</fullName>
    </submittedName>
</protein>